<reference evidence="8 9" key="1">
    <citation type="submission" date="2019-09" db="EMBL/GenBank/DDBJ databases">
        <title>Genome sequence of Rhodovastum atsumiense, a diverse member of the Acetobacteraceae family of non-sulfur purple photosynthetic bacteria.</title>
        <authorList>
            <person name="Meyer T."/>
            <person name="Kyndt J."/>
        </authorList>
    </citation>
    <scope>NUCLEOTIDE SEQUENCE [LARGE SCALE GENOMIC DNA]</scope>
    <source>
        <strain evidence="8 9">DSM 21279</strain>
    </source>
</reference>
<dbReference type="Gene3D" id="1.10.443.10">
    <property type="entry name" value="Intergrase catalytic core"/>
    <property type="match status" value="1"/>
</dbReference>
<dbReference type="PROSITE" id="PS51898">
    <property type="entry name" value="TYR_RECOMBINASE"/>
    <property type="match status" value="1"/>
</dbReference>
<dbReference type="OrthoDB" id="9801717at2"/>
<evidence type="ECO:0000313" key="8">
    <source>
        <dbReference type="EMBL" id="KAA5608102.1"/>
    </source>
</evidence>
<dbReference type="Pfam" id="PF00589">
    <property type="entry name" value="Phage_integrase"/>
    <property type="match status" value="1"/>
</dbReference>
<dbReference type="Gene3D" id="1.10.150.130">
    <property type="match status" value="1"/>
</dbReference>
<dbReference type="InterPro" id="IPR050090">
    <property type="entry name" value="Tyrosine_recombinase_XerCD"/>
</dbReference>
<dbReference type="RefSeq" id="WP_150045665.1">
    <property type="nucleotide sequence ID" value="NZ_OW485603.1"/>
</dbReference>
<evidence type="ECO:0000259" key="6">
    <source>
        <dbReference type="PROSITE" id="PS51898"/>
    </source>
</evidence>
<dbReference type="GO" id="GO:0003677">
    <property type="term" value="F:DNA binding"/>
    <property type="evidence" value="ECO:0007669"/>
    <property type="project" value="UniProtKB-UniRule"/>
</dbReference>
<dbReference type="GO" id="GO:0006310">
    <property type="term" value="P:DNA recombination"/>
    <property type="evidence" value="ECO:0007669"/>
    <property type="project" value="UniProtKB-KW"/>
</dbReference>
<evidence type="ECO:0000256" key="5">
    <source>
        <dbReference type="PROSITE-ProRule" id="PRU01248"/>
    </source>
</evidence>
<protein>
    <submittedName>
        <fullName evidence="8">Tyrosine-type recombinase/integrase</fullName>
    </submittedName>
</protein>
<dbReference type="InterPro" id="IPR044068">
    <property type="entry name" value="CB"/>
</dbReference>
<dbReference type="SUPFAM" id="SSF56349">
    <property type="entry name" value="DNA breaking-rejoining enzymes"/>
    <property type="match status" value="1"/>
</dbReference>
<keyword evidence="2" id="KW-0229">DNA integration</keyword>
<dbReference type="AlphaFoldDB" id="A0A5M6IJ04"/>
<keyword evidence="9" id="KW-1185">Reference proteome</keyword>
<evidence type="ECO:0000259" key="7">
    <source>
        <dbReference type="PROSITE" id="PS51900"/>
    </source>
</evidence>
<keyword evidence="4" id="KW-0233">DNA recombination</keyword>
<dbReference type="InterPro" id="IPR013762">
    <property type="entry name" value="Integrase-like_cat_sf"/>
</dbReference>
<sequence length="336" mass="37168">MADPPQPPSFATLLQRFFAEHLTQHRSVSPRTIAAYRDTFRLLLLFAERRIGKAPATVALTDLDASLVLAFLDHLEAERGNSARTRNVRLTAIRSFLGYAARHDLSALPTIQQTLAIPVKRFDRPMLGFLSRDEMQAVLDAPDAQTWVGQRDRALLTTMYNTGARVSEIIGTRIADLVLDGAPCIHLRGKGRKQRAVPLWRTTATLLRAWTRQLNGAVAGSPLFPNRGGTAMTRSNVTQRLALCVQAAAADRPHLLGRSISPHTIRHTTAMHLLQSGVDITVIALWLGHESPATTHMYVEADLAMKERALGHLQPPGTAVPRYRPPDALMRFLQNL</sequence>
<keyword evidence="3 5" id="KW-0238">DNA-binding</keyword>
<gene>
    <name evidence="8" type="ORF">F1189_30620</name>
</gene>
<dbReference type="Pfam" id="PF02899">
    <property type="entry name" value="Phage_int_SAM_1"/>
    <property type="match status" value="1"/>
</dbReference>
<dbReference type="InterPro" id="IPR002104">
    <property type="entry name" value="Integrase_catalytic"/>
</dbReference>
<dbReference type="GO" id="GO:0015074">
    <property type="term" value="P:DNA integration"/>
    <property type="evidence" value="ECO:0007669"/>
    <property type="project" value="UniProtKB-KW"/>
</dbReference>
<dbReference type="InterPro" id="IPR004107">
    <property type="entry name" value="Integrase_SAM-like_N"/>
</dbReference>
<evidence type="ECO:0000313" key="9">
    <source>
        <dbReference type="Proteomes" id="UP000325255"/>
    </source>
</evidence>
<evidence type="ECO:0000256" key="1">
    <source>
        <dbReference type="ARBA" id="ARBA00022829"/>
    </source>
</evidence>
<organism evidence="8 9">
    <name type="scientific">Rhodovastum atsumiense</name>
    <dbReference type="NCBI Taxonomy" id="504468"/>
    <lineage>
        <taxon>Bacteria</taxon>
        <taxon>Pseudomonadati</taxon>
        <taxon>Pseudomonadota</taxon>
        <taxon>Alphaproteobacteria</taxon>
        <taxon>Acetobacterales</taxon>
        <taxon>Acetobacteraceae</taxon>
        <taxon>Rhodovastum</taxon>
    </lineage>
</organism>
<evidence type="ECO:0000256" key="2">
    <source>
        <dbReference type="ARBA" id="ARBA00022908"/>
    </source>
</evidence>
<dbReference type="PANTHER" id="PTHR30349">
    <property type="entry name" value="PHAGE INTEGRASE-RELATED"/>
    <property type="match status" value="1"/>
</dbReference>
<proteinExistence type="predicted"/>
<feature type="domain" description="Tyr recombinase" evidence="6">
    <location>
        <begin position="125"/>
        <end position="311"/>
    </location>
</feature>
<dbReference type="GO" id="GO:0007059">
    <property type="term" value="P:chromosome segregation"/>
    <property type="evidence" value="ECO:0007669"/>
    <property type="project" value="UniProtKB-KW"/>
</dbReference>
<name>A0A5M6IJ04_9PROT</name>
<evidence type="ECO:0000256" key="4">
    <source>
        <dbReference type="ARBA" id="ARBA00023172"/>
    </source>
</evidence>
<feature type="domain" description="Core-binding (CB)" evidence="7">
    <location>
        <begin position="8"/>
        <end position="101"/>
    </location>
</feature>
<dbReference type="PANTHER" id="PTHR30349:SF81">
    <property type="entry name" value="TYROSINE RECOMBINASE XERC"/>
    <property type="match status" value="1"/>
</dbReference>
<dbReference type="PROSITE" id="PS51900">
    <property type="entry name" value="CB"/>
    <property type="match status" value="1"/>
</dbReference>
<accession>A0A5M6IJ04</accession>
<dbReference type="InterPro" id="IPR010998">
    <property type="entry name" value="Integrase_recombinase_N"/>
</dbReference>
<dbReference type="InterPro" id="IPR011010">
    <property type="entry name" value="DNA_brk_join_enz"/>
</dbReference>
<keyword evidence="1" id="KW-0159">Chromosome partition</keyword>
<comment type="caution">
    <text evidence="8">The sequence shown here is derived from an EMBL/GenBank/DDBJ whole genome shotgun (WGS) entry which is preliminary data.</text>
</comment>
<dbReference type="Proteomes" id="UP000325255">
    <property type="component" value="Unassembled WGS sequence"/>
</dbReference>
<dbReference type="EMBL" id="VWPK01000106">
    <property type="protein sequence ID" value="KAA5608102.1"/>
    <property type="molecule type" value="Genomic_DNA"/>
</dbReference>
<evidence type="ECO:0000256" key="3">
    <source>
        <dbReference type="ARBA" id="ARBA00023125"/>
    </source>
</evidence>